<evidence type="ECO:0000313" key="2">
    <source>
        <dbReference type="Proteomes" id="UP000324222"/>
    </source>
</evidence>
<dbReference type="Proteomes" id="UP000324222">
    <property type="component" value="Unassembled WGS sequence"/>
</dbReference>
<keyword evidence="2" id="KW-1185">Reference proteome</keyword>
<sequence length="81" mass="9135">MIRTLRDLRGIMRNTSTVDQGYGRAVVRVMALMAVGTSVWLPSGVAKVPQSCDERESAVRKWEGVRLCGYEKRGVQHAMRR</sequence>
<evidence type="ECO:0000313" key="1">
    <source>
        <dbReference type="EMBL" id="MPD01842.1"/>
    </source>
</evidence>
<organism evidence="1 2">
    <name type="scientific">Portunus trituberculatus</name>
    <name type="common">Swimming crab</name>
    <name type="synonym">Neptunus trituberculatus</name>
    <dbReference type="NCBI Taxonomy" id="210409"/>
    <lineage>
        <taxon>Eukaryota</taxon>
        <taxon>Metazoa</taxon>
        <taxon>Ecdysozoa</taxon>
        <taxon>Arthropoda</taxon>
        <taxon>Crustacea</taxon>
        <taxon>Multicrustacea</taxon>
        <taxon>Malacostraca</taxon>
        <taxon>Eumalacostraca</taxon>
        <taxon>Eucarida</taxon>
        <taxon>Decapoda</taxon>
        <taxon>Pleocyemata</taxon>
        <taxon>Brachyura</taxon>
        <taxon>Eubrachyura</taxon>
        <taxon>Portunoidea</taxon>
        <taxon>Portunidae</taxon>
        <taxon>Portuninae</taxon>
        <taxon>Portunus</taxon>
    </lineage>
</organism>
<reference evidence="1 2" key="1">
    <citation type="submission" date="2019-05" db="EMBL/GenBank/DDBJ databases">
        <title>Another draft genome of Portunus trituberculatus and its Hox gene families provides insights of decapod evolution.</title>
        <authorList>
            <person name="Jeong J.-H."/>
            <person name="Song I."/>
            <person name="Kim S."/>
            <person name="Choi T."/>
            <person name="Kim D."/>
            <person name="Ryu S."/>
            <person name="Kim W."/>
        </authorList>
    </citation>
    <scope>NUCLEOTIDE SEQUENCE [LARGE SCALE GENOMIC DNA]</scope>
    <source>
        <tissue evidence="1">Muscle</tissue>
    </source>
</reference>
<protein>
    <submittedName>
        <fullName evidence="1">Uncharacterized protein</fullName>
    </submittedName>
</protein>
<dbReference type="AlphaFoldDB" id="A0A5B7JV20"/>
<gene>
    <name evidence="1" type="ORF">E2C01_097387</name>
</gene>
<accession>A0A5B7JV20</accession>
<name>A0A5B7JV20_PORTR</name>
<proteinExistence type="predicted"/>
<dbReference type="EMBL" id="VSRR010128817">
    <property type="protein sequence ID" value="MPD01842.1"/>
    <property type="molecule type" value="Genomic_DNA"/>
</dbReference>
<comment type="caution">
    <text evidence="1">The sequence shown here is derived from an EMBL/GenBank/DDBJ whole genome shotgun (WGS) entry which is preliminary data.</text>
</comment>